<sequence>MLFRLKHWRKHFLFYIAFQPYWNKKKKVTVGNFLLVVPPGIVI</sequence>
<dbReference type="HOGENOM" id="CLU_3237105_0_0_10"/>
<gene>
    <name evidence="1" type="ORF">HMPREF9441_00760</name>
</gene>
<dbReference type="EMBL" id="AFFY01000011">
    <property type="protein sequence ID" value="EHH01352.1"/>
    <property type="molecule type" value="Genomic_DNA"/>
</dbReference>
<keyword evidence="2" id="KW-1185">Reference proteome</keyword>
<reference evidence="1 2" key="1">
    <citation type="submission" date="2011-03" db="EMBL/GenBank/DDBJ databases">
        <authorList>
            <person name="Weinstock G."/>
            <person name="Sodergren E."/>
            <person name="Clifton S."/>
            <person name="Fulton L."/>
            <person name="Fulton B."/>
            <person name="Courtney L."/>
            <person name="Fronick C."/>
            <person name="Harrison M."/>
            <person name="Strong C."/>
            <person name="Farmer C."/>
            <person name="Delahaunty K."/>
            <person name="Markovic C."/>
            <person name="Hall O."/>
            <person name="Minx P."/>
            <person name="Tomlinson C."/>
            <person name="Mitreva M."/>
            <person name="Hou S."/>
            <person name="Chen J."/>
            <person name="Wollam A."/>
            <person name="Pepin K.H."/>
            <person name="Johnson M."/>
            <person name="Bhonagiri V."/>
            <person name="Zhang X."/>
            <person name="Suruliraj S."/>
            <person name="Warren W."/>
            <person name="Chinwalla A."/>
            <person name="Mardis E.R."/>
            <person name="Wilson R.K."/>
        </authorList>
    </citation>
    <scope>NUCLEOTIDE SEQUENCE [LARGE SCALE GENOMIC DNA]</scope>
    <source>
        <strain evidence="1 2">YIT 11840</strain>
    </source>
</reference>
<evidence type="ECO:0000313" key="1">
    <source>
        <dbReference type="EMBL" id="EHH01352.1"/>
    </source>
</evidence>
<accession>G5SN32</accession>
<comment type="caution">
    <text evidence="1">The sequence shown here is derived from an EMBL/GenBank/DDBJ whole genome shotgun (WGS) entry which is preliminary data.</text>
</comment>
<dbReference type="AlphaFoldDB" id="G5SN32"/>
<organism evidence="1 2">
    <name type="scientific">Paraprevotella clara YIT 11840</name>
    <dbReference type="NCBI Taxonomy" id="762968"/>
    <lineage>
        <taxon>Bacteria</taxon>
        <taxon>Pseudomonadati</taxon>
        <taxon>Bacteroidota</taxon>
        <taxon>Bacteroidia</taxon>
        <taxon>Bacteroidales</taxon>
        <taxon>Prevotellaceae</taxon>
        <taxon>Paraprevotella</taxon>
    </lineage>
</organism>
<dbReference type="Proteomes" id="UP000003598">
    <property type="component" value="Unassembled WGS sequence"/>
</dbReference>
<evidence type="ECO:0000313" key="2">
    <source>
        <dbReference type="Proteomes" id="UP000003598"/>
    </source>
</evidence>
<proteinExistence type="predicted"/>
<protein>
    <submittedName>
        <fullName evidence="1">Uncharacterized protein</fullName>
    </submittedName>
</protein>
<name>G5SN32_9BACT</name>